<feature type="compositionally biased region" description="Basic and acidic residues" evidence="6">
    <location>
        <begin position="385"/>
        <end position="396"/>
    </location>
</feature>
<dbReference type="Proteomes" id="UP000769157">
    <property type="component" value="Unassembled WGS sequence"/>
</dbReference>
<dbReference type="InterPro" id="IPR005052">
    <property type="entry name" value="Lectin_leg"/>
</dbReference>
<feature type="domain" description="L-type lectin-like" evidence="8">
    <location>
        <begin position="86"/>
        <end position="331"/>
    </location>
</feature>
<keyword evidence="5 7" id="KW-0472">Membrane</keyword>
<gene>
    <name evidence="9" type="ORF">OGAPHI_003210</name>
</gene>
<organism evidence="9 10">
    <name type="scientific">Ogataea philodendri</name>
    <dbReference type="NCBI Taxonomy" id="1378263"/>
    <lineage>
        <taxon>Eukaryota</taxon>
        <taxon>Fungi</taxon>
        <taxon>Dikarya</taxon>
        <taxon>Ascomycota</taxon>
        <taxon>Saccharomycotina</taxon>
        <taxon>Pichiomycetes</taxon>
        <taxon>Pichiales</taxon>
        <taxon>Pichiaceae</taxon>
        <taxon>Ogataea</taxon>
    </lineage>
</organism>
<proteinExistence type="predicted"/>
<dbReference type="GO" id="GO:0000139">
    <property type="term" value="C:Golgi membrane"/>
    <property type="evidence" value="ECO:0007669"/>
    <property type="project" value="TreeGrafter"/>
</dbReference>
<dbReference type="AlphaFoldDB" id="A0A9P8P7Y7"/>
<evidence type="ECO:0000313" key="10">
    <source>
        <dbReference type="Proteomes" id="UP000769157"/>
    </source>
</evidence>
<dbReference type="GO" id="GO:0030134">
    <property type="term" value="C:COPII-coated ER to Golgi transport vesicle"/>
    <property type="evidence" value="ECO:0007669"/>
    <property type="project" value="TreeGrafter"/>
</dbReference>
<feature type="transmembrane region" description="Helical" evidence="7">
    <location>
        <begin position="43"/>
        <end position="60"/>
    </location>
</feature>
<dbReference type="GeneID" id="70235177"/>
<comment type="caution">
    <text evidence="9">The sequence shown here is derived from an EMBL/GenBank/DDBJ whole genome shotgun (WGS) entry which is preliminary data.</text>
</comment>
<evidence type="ECO:0000256" key="4">
    <source>
        <dbReference type="ARBA" id="ARBA00022989"/>
    </source>
</evidence>
<comment type="subcellular location">
    <subcellularLocation>
        <location evidence="1">Membrane</location>
        <topology evidence="1">Single-pass type I membrane protein</topology>
    </subcellularLocation>
</comment>
<dbReference type="Pfam" id="PF03388">
    <property type="entry name" value="Lectin_leg-like"/>
    <property type="match status" value="1"/>
</dbReference>
<dbReference type="PANTHER" id="PTHR12223:SF45">
    <property type="entry name" value="RE50040P"/>
    <property type="match status" value="1"/>
</dbReference>
<evidence type="ECO:0000256" key="7">
    <source>
        <dbReference type="SAM" id="Phobius"/>
    </source>
</evidence>
<dbReference type="OrthoDB" id="270293at2759"/>
<sequence length="452" mass="51663">MYQKYRNYNNNFPVASLMDIGVRFGESRPQKVRRFLASTGPKTRLVAFIVFVFFALRYFAGSKPVVVSESEPNDVQDLIDENEIRREKIQYLNFAQPFLNPATLSLVNYENGGNMVMKKDAEYVRLVPEQPNSVGYVFSRLPISLKEAGAFEAVVDFRIHGEQNRMSLIGDGMAFWLTSEPLSQGNLFGMQSNYHGLTVILDTFKNTQNRLRKSNGATSFPRVSIQTNNGVHDKYNKDDDGTSTEIGSCSLHRVYNTRTDTPSRMRLMYVRSSNLFQVDFDVLGDGSWKTCFTTKELSSSLIPQTPYFGVSAETGELSHNVDLYGIEVSALKDTQGNSVRSVDALMDKLDDKIDAENKQSEAKRRHRRLERKPKPVRRKSSRRLKQSENRAKRRNMELHNDERGAIGSFFSLVWAVIKYTVYTAMALVLAYIGLLAYRVYREKRRKPQRGLL</sequence>
<keyword evidence="3" id="KW-0732">Signal</keyword>
<evidence type="ECO:0000256" key="2">
    <source>
        <dbReference type="ARBA" id="ARBA00022692"/>
    </source>
</evidence>
<protein>
    <recommendedName>
        <fullName evidence="8">L-type lectin-like domain-containing protein</fullName>
    </recommendedName>
</protein>
<feature type="transmembrane region" description="Helical" evidence="7">
    <location>
        <begin position="419"/>
        <end position="440"/>
    </location>
</feature>
<dbReference type="CDD" id="cd07308">
    <property type="entry name" value="lectin_leg-like"/>
    <property type="match status" value="1"/>
</dbReference>
<dbReference type="GO" id="GO:0005537">
    <property type="term" value="F:D-mannose binding"/>
    <property type="evidence" value="ECO:0007669"/>
    <property type="project" value="TreeGrafter"/>
</dbReference>
<feature type="region of interest" description="Disordered" evidence="6">
    <location>
        <begin position="355"/>
        <end position="396"/>
    </location>
</feature>
<evidence type="ECO:0000256" key="1">
    <source>
        <dbReference type="ARBA" id="ARBA00004479"/>
    </source>
</evidence>
<keyword evidence="2 7" id="KW-0812">Transmembrane</keyword>
<dbReference type="PANTHER" id="PTHR12223">
    <property type="entry name" value="VESICULAR MANNOSE-BINDING LECTIN"/>
    <property type="match status" value="1"/>
</dbReference>
<dbReference type="Gene3D" id="2.60.120.200">
    <property type="match status" value="1"/>
</dbReference>
<keyword evidence="10" id="KW-1185">Reference proteome</keyword>
<evidence type="ECO:0000256" key="3">
    <source>
        <dbReference type="ARBA" id="ARBA00022729"/>
    </source>
</evidence>
<dbReference type="GO" id="GO:0005793">
    <property type="term" value="C:endoplasmic reticulum-Golgi intermediate compartment"/>
    <property type="evidence" value="ECO:0007669"/>
    <property type="project" value="TreeGrafter"/>
</dbReference>
<dbReference type="InterPro" id="IPR051136">
    <property type="entry name" value="Intracellular_Lectin-GPT"/>
</dbReference>
<dbReference type="EMBL" id="JAEUBE010000199">
    <property type="protein sequence ID" value="KAH3666761.1"/>
    <property type="molecule type" value="Genomic_DNA"/>
</dbReference>
<dbReference type="GO" id="GO:0005789">
    <property type="term" value="C:endoplasmic reticulum membrane"/>
    <property type="evidence" value="ECO:0007669"/>
    <property type="project" value="TreeGrafter"/>
</dbReference>
<accession>A0A9P8P7Y7</accession>
<name>A0A9P8P7Y7_9ASCO</name>
<dbReference type="RefSeq" id="XP_046061717.1">
    <property type="nucleotide sequence ID" value="XM_046204165.1"/>
</dbReference>
<dbReference type="PROSITE" id="PS51328">
    <property type="entry name" value="L_LECTIN_LIKE"/>
    <property type="match status" value="1"/>
</dbReference>
<evidence type="ECO:0000259" key="8">
    <source>
        <dbReference type="PROSITE" id="PS51328"/>
    </source>
</evidence>
<feature type="compositionally biased region" description="Basic residues" evidence="6">
    <location>
        <begin position="363"/>
        <end position="384"/>
    </location>
</feature>
<dbReference type="InterPro" id="IPR013320">
    <property type="entry name" value="ConA-like_dom_sf"/>
</dbReference>
<reference evidence="9" key="1">
    <citation type="journal article" date="2021" name="Open Biol.">
        <title>Shared evolutionary footprints suggest mitochondrial oxidative damage underlies multiple complex I losses in fungi.</title>
        <authorList>
            <person name="Schikora-Tamarit M.A."/>
            <person name="Marcet-Houben M."/>
            <person name="Nosek J."/>
            <person name="Gabaldon T."/>
        </authorList>
    </citation>
    <scope>NUCLEOTIDE SEQUENCE</scope>
    <source>
        <strain evidence="9">CBS6075</strain>
    </source>
</reference>
<dbReference type="GO" id="GO:0006888">
    <property type="term" value="P:endoplasmic reticulum to Golgi vesicle-mediated transport"/>
    <property type="evidence" value="ECO:0007669"/>
    <property type="project" value="TreeGrafter"/>
</dbReference>
<dbReference type="SUPFAM" id="SSF49899">
    <property type="entry name" value="Concanavalin A-like lectins/glucanases"/>
    <property type="match status" value="1"/>
</dbReference>
<evidence type="ECO:0000313" key="9">
    <source>
        <dbReference type="EMBL" id="KAH3666761.1"/>
    </source>
</evidence>
<reference evidence="9" key="2">
    <citation type="submission" date="2021-01" db="EMBL/GenBank/DDBJ databases">
        <authorList>
            <person name="Schikora-Tamarit M.A."/>
        </authorList>
    </citation>
    <scope>NUCLEOTIDE SEQUENCE</scope>
    <source>
        <strain evidence="9">CBS6075</strain>
    </source>
</reference>
<evidence type="ECO:0000256" key="5">
    <source>
        <dbReference type="ARBA" id="ARBA00023136"/>
    </source>
</evidence>
<evidence type="ECO:0000256" key="6">
    <source>
        <dbReference type="SAM" id="MobiDB-lite"/>
    </source>
</evidence>
<keyword evidence="4 7" id="KW-1133">Transmembrane helix</keyword>